<proteinExistence type="inferred from homology"/>
<organism evidence="3 4">
    <name type="scientific">Salinibacillus xinjiangensis</name>
    <dbReference type="NCBI Taxonomy" id="1229268"/>
    <lineage>
        <taxon>Bacteria</taxon>
        <taxon>Bacillati</taxon>
        <taxon>Bacillota</taxon>
        <taxon>Bacilli</taxon>
        <taxon>Bacillales</taxon>
        <taxon>Bacillaceae</taxon>
        <taxon>Salinibacillus</taxon>
    </lineage>
</organism>
<dbReference type="AlphaFoldDB" id="A0A6G1X4J0"/>
<dbReference type="EMBL" id="WJNH01000003">
    <property type="protein sequence ID" value="MRG85862.1"/>
    <property type="molecule type" value="Genomic_DNA"/>
</dbReference>
<gene>
    <name evidence="3" type="primary">dacB</name>
    <name evidence="3" type="ORF">GH754_05865</name>
</gene>
<dbReference type="Gene3D" id="3.40.710.10">
    <property type="entry name" value="DD-peptidase/beta-lactamase superfamily"/>
    <property type="match status" value="1"/>
</dbReference>
<dbReference type="InterPro" id="IPR012338">
    <property type="entry name" value="Beta-lactam/transpept-like"/>
</dbReference>
<dbReference type="PANTHER" id="PTHR30023:SF0">
    <property type="entry name" value="PENICILLIN-SENSITIVE CARBOXYPEPTIDASE A"/>
    <property type="match status" value="1"/>
</dbReference>
<dbReference type="GO" id="GO:0006508">
    <property type="term" value="P:proteolysis"/>
    <property type="evidence" value="ECO:0007669"/>
    <property type="project" value="InterPro"/>
</dbReference>
<keyword evidence="3" id="KW-0645">Protease</keyword>
<comment type="caution">
    <text evidence="3">The sequence shown here is derived from an EMBL/GenBank/DDBJ whole genome shotgun (WGS) entry which is preliminary data.</text>
</comment>
<dbReference type="PANTHER" id="PTHR30023">
    <property type="entry name" value="D-ALANYL-D-ALANINE CARBOXYPEPTIDASE"/>
    <property type="match status" value="1"/>
</dbReference>
<evidence type="ECO:0000256" key="2">
    <source>
        <dbReference type="ARBA" id="ARBA00022801"/>
    </source>
</evidence>
<evidence type="ECO:0000256" key="1">
    <source>
        <dbReference type="ARBA" id="ARBA00006096"/>
    </source>
</evidence>
<dbReference type="Pfam" id="PF02113">
    <property type="entry name" value="Peptidase_S13"/>
    <property type="match status" value="1"/>
</dbReference>
<dbReference type="PRINTS" id="PR00922">
    <property type="entry name" value="DADACBPTASE3"/>
</dbReference>
<comment type="similarity">
    <text evidence="1">Belongs to the peptidase S13 family.</text>
</comment>
<dbReference type="Proteomes" id="UP000480185">
    <property type="component" value="Unassembled WGS sequence"/>
</dbReference>
<sequence>MKKFLVSGCVLVILGIVILLHISENNQVVQANDDRLAEQFHKILTNEPSLKGAIAGISVRSASTGVILYQHNGDVRLRPASNLKLFTAAIALSKLGKEHTFSTELLTDGAIKNNTLKGNIYIKGKGDPTLRKSDVQKLVSKLKDRGVEKIEGDLVADDTWFDDIRYSQDLPWSDEHTYYGAQVSALTLSPDQDYDAGTVLLKVKPANQVGDRARISVTPTTDYVQIENELNTVSSDSEKDITIDREHGSNQITIKGTIPAGAPIQKEWISVWNPTAYAANVFKQVLKENGVDFEGKITFSKTPKKSKNLATHQSIPLAQLLIPFMKLSNNGHAEVLVKELGKRQKGEGSWEKGLEVIEQELNSFGVNPETLVLRDGSGISHVDLVPANEISQLLFFAQREDWFPVFEKSLPVAGVDGKLAGGTLRYRMNTPPLVGNVKAKTGTLSTVSSLSGYVESISGEKLIFSIILNNLVDEEDGRVIEDEMVRILGNY</sequence>
<dbReference type="GO" id="GO:0009002">
    <property type="term" value="F:serine-type D-Ala-D-Ala carboxypeptidase activity"/>
    <property type="evidence" value="ECO:0007669"/>
    <property type="project" value="UniProtKB-EC"/>
</dbReference>
<evidence type="ECO:0000313" key="4">
    <source>
        <dbReference type="Proteomes" id="UP000480185"/>
    </source>
</evidence>
<reference evidence="3 4" key="1">
    <citation type="submission" date="2019-11" db="EMBL/GenBank/DDBJ databases">
        <authorList>
            <person name="Li J."/>
        </authorList>
    </citation>
    <scope>NUCLEOTIDE SEQUENCE [LARGE SCALE GENOMIC DNA]</scope>
    <source>
        <strain evidence="3 4">J4</strain>
    </source>
</reference>
<evidence type="ECO:0000313" key="3">
    <source>
        <dbReference type="EMBL" id="MRG85862.1"/>
    </source>
</evidence>
<accession>A0A6G1X4J0</accession>
<dbReference type="SUPFAM" id="SSF56601">
    <property type="entry name" value="beta-lactamase/transpeptidase-like"/>
    <property type="match status" value="1"/>
</dbReference>
<dbReference type="EC" id="3.4.16.4" evidence="3"/>
<dbReference type="Gene3D" id="3.50.80.20">
    <property type="entry name" value="D-Ala-D-Ala carboxypeptidase C, peptidase S13"/>
    <property type="match status" value="1"/>
</dbReference>
<dbReference type="NCBIfam" id="TIGR00666">
    <property type="entry name" value="PBP4"/>
    <property type="match status" value="1"/>
</dbReference>
<keyword evidence="3" id="KW-0121">Carboxypeptidase</keyword>
<dbReference type="OrthoDB" id="9802627at2"/>
<keyword evidence="4" id="KW-1185">Reference proteome</keyword>
<keyword evidence="2 3" id="KW-0378">Hydrolase</keyword>
<dbReference type="RefSeq" id="WP_153727798.1">
    <property type="nucleotide sequence ID" value="NZ_WJNH01000003.1"/>
</dbReference>
<dbReference type="InterPro" id="IPR000667">
    <property type="entry name" value="Peptidase_S13"/>
</dbReference>
<dbReference type="GO" id="GO:0000270">
    <property type="term" value="P:peptidoglycan metabolic process"/>
    <property type="evidence" value="ECO:0007669"/>
    <property type="project" value="TreeGrafter"/>
</dbReference>
<protein>
    <submittedName>
        <fullName evidence="3">D-alanyl-D-alanine carboxypeptidase/D-alanyl-D-alanine-endopeptidase</fullName>
        <ecNumber evidence="3">3.4.16.4</ecNumber>
    </submittedName>
</protein>
<name>A0A6G1X4J0_9BACI</name>